<dbReference type="SMART" id="SM00336">
    <property type="entry name" value="BBOX"/>
    <property type="match status" value="2"/>
</dbReference>
<dbReference type="RefSeq" id="XP_001317423.1">
    <property type="nucleotide sequence ID" value="XM_001317388.1"/>
</dbReference>
<dbReference type="CDD" id="cd19821">
    <property type="entry name" value="Bbox1_BBX-like"/>
    <property type="match status" value="1"/>
</dbReference>
<dbReference type="Gene3D" id="3.30.160.60">
    <property type="entry name" value="Classic Zinc Finger"/>
    <property type="match status" value="1"/>
</dbReference>
<evidence type="ECO:0000313" key="9">
    <source>
        <dbReference type="Proteomes" id="UP000001542"/>
    </source>
</evidence>
<dbReference type="PROSITE" id="PS51886">
    <property type="entry name" value="TLDC"/>
    <property type="match status" value="1"/>
</dbReference>
<feature type="domain" description="B box-type" evidence="6">
    <location>
        <begin position="235"/>
        <end position="282"/>
    </location>
</feature>
<evidence type="ECO:0000256" key="4">
    <source>
        <dbReference type="SAM" id="Coils"/>
    </source>
</evidence>
<feature type="compositionally biased region" description="Polar residues" evidence="5">
    <location>
        <begin position="451"/>
        <end position="463"/>
    </location>
</feature>
<dbReference type="OrthoDB" id="153872at2759"/>
<dbReference type="Pfam" id="PF07534">
    <property type="entry name" value="TLD"/>
    <property type="match status" value="1"/>
</dbReference>
<accession>A2EQ25</accession>
<dbReference type="InterPro" id="IPR047153">
    <property type="entry name" value="TRIM45/56/19-like"/>
</dbReference>
<evidence type="ECO:0000313" key="8">
    <source>
        <dbReference type="EMBL" id="EAY05200.1"/>
    </source>
</evidence>
<feature type="coiled-coil region" evidence="4">
    <location>
        <begin position="304"/>
        <end position="381"/>
    </location>
</feature>
<dbReference type="InterPro" id="IPR000315">
    <property type="entry name" value="Znf_B-box"/>
</dbReference>
<dbReference type="VEuPathDB" id="TrichDB:TVAGG3_0091280"/>
<dbReference type="InParanoid" id="A2EQ25"/>
<dbReference type="SMART" id="SM00584">
    <property type="entry name" value="TLDc"/>
    <property type="match status" value="1"/>
</dbReference>
<keyword evidence="3" id="KW-0863">Zinc-finger</keyword>
<evidence type="ECO:0000256" key="5">
    <source>
        <dbReference type="SAM" id="MobiDB-lite"/>
    </source>
</evidence>
<sequence>MANIPQLSPYSNEFGLVQYIMQNQLNTPKFKISEMYDIGEAKQINEFNSYVEKLPVANIVDIFLNVKELSQPLADIMHRGIKLRQKGGLKIRVGSIKLDETAKSYQYIHCIVALGNVINFQREDCETSDETYATGEVPESYLGTNHSVRISADGEYIIYNQSQIKSVHLVRFLGGDNAASDKKEVHYCSNCGKPNATLWCEQDQVKLCTKCDAELHNGNKLLMNHKRRPISEATAETIPCPHHPSSMLQYYCEKCHMPVCMECKISGNHSKGEFQNHKLIPLTKAYNDGLNSIKKLSAILNGRISKLKGDLQTATTRLNTLNENTRAVEAEINRLAQEAITQLRLLSGRKATTIKSVKAELQRKLDEVEKYEENIQFHKTNSDPVTFLNALTHRNEIIDELKAGTDIPSLPRSNDQFAVYGKLEVSKLDVDDESDSAVSETDAGMEPEPDNSATMSREVTQNSQDEEPEEFDERYLKPQEKKAHFTKLAKIASRKEQKYSSKGMKLNFQPFFESKLVVDAEMQRRLYMCLPFKEMPETHMMFATYRDGRSIPKLHKMIDNKGITIIVASANDRLFGAFCATKWNSDGTPFGKGSSTFIFSLTEDAFIPNHGQAEEQICMVGERDKLEFGNGDLVFAGNFDECHSELENSYTIGVAYGSDTAMNFLTGAKDFAVDDLEVWGFFAPE</sequence>
<dbReference type="CDD" id="cd19756">
    <property type="entry name" value="Bbox2"/>
    <property type="match status" value="1"/>
</dbReference>
<keyword evidence="1" id="KW-0479">Metal-binding</keyword>
<name>A2EQ25_TRIV3</name>
<dbReference type="VEuPathDB" id="TrichDB:TVAG_473790"/>
<organism evidence="8 9">
    <name type="scientific">Trichomonas vaginalis (strain ATCC PRA-98 / G3)</name>
    <dbReference type="NCBI Taxonomy" id="412133"/>
    <lineage>
        <taxon>Eukaryota</taxon>
        <taxon>Metamonada</taxon>
        <taxon>Parabasalia</taxon>
        <taxon>Trichomonadida</taxon>
        <taxon>Trichomonadidae</taxon>
        <taxon>Trichomonas</taxon>
    </lineage>
</organism>
<dbReference type="InterPro" id="IPR049808">
    <property type="entry name" value="CONSTANS-like_Bbox1"/>
</dbReference>
<dbReference type="SUPFAM" id="SSF57845">
    <property type="entry name" value="B-box zinc-binding domain"/>
    <property type="match status" value="1"/>
</dbReference>
<evidence type="ECO:0000256" key="1">
    <source>
        <dbReference type="ARBA" id="ARBA00022723"/>
    </source>
</evidence>
<dbReference type="STRING" id="5722.A2EQ25"/>
<dbReference type="OMA" id="FRDSEEW"/>
<evidence type="ECO:0000259" key="7">
    <source>
        <dbReference type="PROSITE" id="PS51886"/>
    </source>
</evidence>
<protein>
    <submittedName>
        <fullName evidence="8">B-box zinc finger family protein</fullName>
    </submittedName>
</protein>
<evidence type="ECO:0000256" key="2">
    <source>
        <dbReference type="ARBA" id="ARBA00022833"/>
    </source>
</evidence>
<feature type="region of interest" description="Disordered" evidence="5">
    <location>
        <begin position="431"/>
        <end position="477"/>
    </location>
</feature>
<evidence type="ECO:0000256" key="3">
    <source>
        <dbReference type="PROSITE-ProRule" id="PRU00024"/>
    </source>
</evidence>
<dbReference type="AlphaFoldDB" id="A2EQ25"/>
<dbReference type="PANTHER" id="PTHR25462">
    <property type="entry name" value="BONUS, ISOFORM C-RELATED"/>
    <property type="match status" value="1"/>
</dbReference>
<feature type="domain" description="TLDc" evidence="7">
    <location>
        <begin position="516"/>
        <end position="682"/>
    </location>
</feature>
<dbReference type="PROSITE" id="PS50119">
    <property type="entry name" value="ZF_BBOX"/>
    <property type="match status" value="2"/>
</dbReference>
<dbReference type="KEGG" id="tva:4763079"/>
<dbReference type="GO" id="GO:0008270">
    <property type="term" value="F:zinc ion binding"/>
    <property type="evidence" value="ECO:0007669"/>
    <property type="project" value="UniProtKB-KW"/>
</dbReference>
<reference evidence="8" key="1">
    <citation type="submission" date="2006-10" db="EMBL/GenBank/DDBJ databases">
        <authorList>
            <person name="Amadeo P."/>
            <person name="Zhao Q."/>
            <person name="Wortman J."/>
            <person name="Fraser-Liggett C."/>
            <person name="Carlton J."/>
        </authorList>
    </citation>
    <scope>NUCLEOTIDE SEQUENCE</scope>
    <source>
        <strain evidence="8">G3</strain>
    </source>
</reference>
<keyword evidence="2" id="KW-0862">Zinc</keyword>
<gene>
    <name evidence="8" type="ORF">TVAG_473790</name>
</gene>
<dbReference type="eggNOG" id="KOG2177">
    <property type="taxonomic scope" value="Eukaryota"/>
</dbReference>
<keyword evidence="9" id="KW-1185">Reference proteome</keyword>
<dbReference type="PANTHER" id="PTHR25462:SF299">
    <property type="entry name" value="E3 UBIQUITIN-PROTEIN LIGASE TRIM56"/>
    <property type="match status" value="1"/>
</dbReference>
<dbReference type="SMR" id="A2EQ25"/>
<reference evidence="8" key="2">
    <citation type="journal article" date="2007" name="Science">
        <title>Draft genome sequence of the sexually transmitted pathogen Trichomonas vaginalis.</title>
        <authorList>
            <person name="Carlton J.M."/>
            <person name="Hirt R.P."/>
            <person name="Silva J.C."/>
            <person name="Delcher A.L."/>
            <person name="Schatz M."/>
            <person name="Zhao Q."/>
            <person name="Wortman J.R."/>
            <person name="Bidwell S.L."/>
            <person name="Alsmark U.C.M."/>
            <person name="Besteiro S."/>
            <person name="Sicheritz-Ponten T."/>
            <person name="Noel C.J."/>
            <person name="Dacks J.B."/>
            <person name="Foster P.G."/>
            <person name="Simillion C."/>
            <person name="Van de Peer Y."/>
            <person name="Miranda-Saavedra D."/>
            <person name="Barton G.J."/>
            <person name="Westrop G.D."/>
            <person name="Mueller S."/>
            <person name="Dessi D."/>
            <person name="Fiori P.L."/>
            <person name="Ren Q."/>
            <person name="Paulsen I."/>
            <person name="Zhang H."/>
            <person name="Bastida-Corcuera F.D."/>
            <person name="Simoes-Barbosa A."/>
            <person name="Brown M.T."/>
            <person name="Hayes R.D."/>
            <person name="Mukherjee M."/>
            <person name="Okumura C.Y."/>
            <person name="Schneider R."/>
            <person name="Smith A.J."/>
            <person name="Vanacova S."/>
            <person name="Villalvazo M."/>
            <person name="Haas B.J."/>
            <person name="Pertea M."/>
            <person name="Feldblyum T.V."/>
            <person name="Utterback T.R."/>
            <person name="Shu C.L."/>
            <person name="Osoegawa K."/>
            <person name="de Jong P.J."/>
            <person name="Hrdy I."/>
            <person name="Horvathova L."/>
            <person name="Zubacova Z."/>
            <person name="Dolezal P."/>
            <person name="Malik S.B."/>
            <person name="Logsdon J.M. Jr."/>
            <person name="Henze K."/>
            <person name="Gupta A."/>
            <person name="Wang C.C."/>
            <person name="Dunne R.L."/>
            <person name="Upcroft J.A."/>
            <person name="Upcroft P."/>
            <person name="White O."/>
            <person name="Salzberg S.L."/>
            <person name="Tang P."/>
            <person name="Chiu C.-H."/>
            <person name="Lee Y.-S."/>
            <person name="Embley T.M."/>
            <person name="Coombs G.H."/>
            <person name="Mottram J.C."/>
            <person name="Tachezy J."/>
            <person name="Fraser-Liggett C.M."/>
            <person name="Johnson P.J."/>
        </authorList>
    </citation>
    <scope>NUCLEOTIDE SEQUENCE [LARGE SCALE GENOMIC DNA]</scope>
    <source>
        <strain evidence="8">G3</strain>
    </source>
</reference>
<keyword evidence="4" id="KW-0175">Coiled coil</keyword>
<dbReference type="Pfam" id="PF00643">
    <property type="entry name" value="zf-B_box"/>
    <property type="match status" value="2"/>
</dbReference>
<evidence type="ECO:0000259" key="6">
    <source>
        <dbReference type="PROSITE" id="PS50119"/>
    </source>
</evidence>
<feature type="domain" description="B box-type" evidence="6">
    <location>
        <begin position="183"/>
        <end position="230"/>
    </location>
</feature>
<dbReference type="EMBL" id="DS113454">
    <property type="protein sequence ID" value="EAY05200.1"/>
    <property type="molecule type" value="Genomic_DNA"/>
</dbReference>
<proteinExistence type="predicted"/>
<dbReference type="InterPro" id="IPR006571">
    <property type="entry name" value="TLDc_dom"/>
</dbReference>
<dbReference type="Proteomes" id="UP000001542">
    <property type="component" value="Unassembled WGS sequence"/>
</dbReference>